<reference evidence="1" key="1">
    <citation type="submission" date="2018-02" db="EMBL/GenBank/DDBJ databases">
        <title>Rhizophora mucronata_Transcriptome.</title>
        <authorList>
            <person name="Meera S.P."/>
            <person name="Sreeshan A."/>
            <person name="Augustine A."/>
        </authorList>
    </citation>
    <scope>NUCLEOTIDE SEQUENCE</scope>
    <source>
        <tissue evidence="1">Leaf</tissue>
    </source>
</reference>
<proteinExistence type="predicted"/>
<dbReference type="EMBL" id="GGEC01051904">
    <property type="protein sequence ID" value="MBX32388.1"/>
    <property type="molecule type" value="Transcribed_RNA"/>
</dbReference>
<name>A0A2P2MQ89_RHIMU</name>
<organism evidence="1">
    <name type="scientific">Rhizophora mucronata</name>
    <name type="common">Asiatic mangrove</name>
    <dbReference type="NCBI Taxonomy" id="61149"/>
    <lineage>
        <taxon>Eukaryota</taxon>
        <taxon>Viridiplantae</taxon>
        <taxon>Streptophyta</taxon>
        <taxon>Embryophyta</taxon>
        <taxon>Tracheophyta</taxon>
        <taxon>Spermatophyta</taxon>
        <taxon>Magnoliopsida</taxon>
        <taxon>eudicotyledons</taxon>
        <taxon>Gunneridae</taxon>
        <taxon>Pentapetalae</taxon>
        <taxon>rosids</taxon>
        <taxon>fabids</taxon>
        <taxon>Malpighiales</taxon>
        <taxon>Rhizophoraceae</taxon>
        <taxon>Rhizophora</taxon>
    </lineage>
</organism>
<sequence length="105" mass="12172">MVGCFRAANDEAVALLNDAKFMNTSAVGCAAQAASMLQINQNNRQNLKSKMLFMINTPQKKFTKSKTKIPFYDYRIYKGTICTYLLNYCHKETVRILYWMDQLIR</sequence>
<accession>A0A2P2MQ89</accession>
<evidence type="ECO:0000313" key="1">
    <source>
        <dbReference type="EMBL" id="MBX32388.1"/>
    </source>
</evidence>
<protein>
    <submittedName>
        <fullName evidence="1">ATP-citrate synthase beta chain protein 1</fullName>
    </submittedName>
</protein>
<dbReference type="AlphaFoldDB" id="A0A2P2MQ89"/>